<feature type="region of interest" description="Disordered" evidence="4">
    <location>
        <begin position="262"/>
        <end position="283"/>
    </location>
</feature>
<proteinExistence type="inferred from homology"/>
<evidence type="ECO:0000256" key="2">
    <source>
        <dbReference type="ARBA" id="ARBA00023002"/>
    </source>
</evidence>
<dbReference type="Gene3D" id="3.40.50.720">
    <property type="entry name" value="NAD(P)-binding Rossmann-like Domain"/>
    <property type="match status" value="1"/>
</dbReference>
<dbReference type="NCBIfam" id="NF005559">
    <property type="entry name" value="PRK07231.1"/>
    <property type="match status" value="1"/>
</dbReference>
<dbReference type="PRINTS" id="PR00080">
    <property type="entry name" value="SDRFAMILY"/>
</dbReference>
<protein>
    <submittedName>
        <fullName evidence="6">Glucose 1-dehydrogenase</fullName>
        <ecNumber evidence="6">1.1.1.47</ecNumber>
    </submittedName>
</protein>
<dbReference type="PROSITE" id="PS00061">
    <property type="entry name" value="ADH_SHORT"/>
    <property type="match status" value="1"/>
</dbReference>
<dbReference type="AlphaFoldDB" id="A0AAW4FL36"/>
<comment type="similarity">
    <text evidence="1">Belongs to the short-chain dehydrogenases/reductases (SDR) family.</text>
</comment>
<dbReference type="PRINTS" id="PR00081">
    <property type="entry name" value="GDHRDH"/>
</dbReference>
<dbReference type="PANTHER" id="PTHR24321">
    <property type="entry name" value="DEHYDROGENASES, SHORT CHAIN"/>
    <property type="match status" value="1"/>
</dbReference>
<evidence type="ECO:0000313" key="6">
    <source>
        <dbReference type="EMBL" id="MBM3092882.1"/>
    </source>
</evidence>
<dbReference type="InterPro" id="IPR002347">
    <property type="entry name" value="SDR_fam"/>
</dbReference>
<dbReference type="FunFam" id="3.40.50.720:FF:000084">
    <property type="entry name" value="Short-chain dehydrogenase reductase"/>
    <property type="match status" value="1"/>
</dbReference>
<evidence type="ECO:0000259" key="5">
    <source>
        <dbReference type="SMART" id="SM00822"/>
    </source>
</evidence>
<dbReference type="SMART" id="SM00822">
    <property type="entry name" value="PKS_KR"/>
    <property type="match status" value="1"/>
</dbReference>
<evidence type="ECO:0000256" key="4">
    <source>
        <dbReference type="SAM" id="MobiDB-lite"/>
    </source>
</evidence>
<sequence>MNALEQRYSGKVALVAGASKGIGAATARAFANEGASVVLLARSKQAIDEVALSIRERGGEALAIQADVGDERAMKRALDSALERYGRLDAAFNNATDGGMPAPLADLDIEAFDRSMRTNIRGTFIGMRHQIAAMLHNGGGAIANMASVAGVNGTSGLSAYVAGKAGIIGLTKAAALDYADQGIRINVVAPGPILTHHLEAAGAQVQQQAALSTPMRRLGTVEEVAAAVLWLCSEQASYITGAVLPIDGGMTAGTKLSMNYRRDQPTSAGGGLTDLAVPASGPS</sequence>
<dbReference type="SUPFAM" id="SSF51735">
    <property type="entry name" value="NAD(P)-binding Rossmann-fold domains"/>
    <property type="match status" value="1"/>
</dbReference>
<keyword evidence="7" id="KW-1185">Reference proteome</keyword>
<accession>A0AAW4FL36</accession>
<dbReference type="Pfam" id="PF13561">
    <property type="entry name" value="adh_short_C2"/>
    <property type="match status" value="1"/>
</dbReference>
<dbReference type="Proteomes" id="UP000744980">
    <property type="component" value="Unassembled WGS sequence"/>
</dbReference>
<dbReference type="CDD" id="cd05233">
    <property type="entry name" value="SDR_c"/>
    <property type="match status" value="1"/>
</dbReference>
<dbReference type="GO" id="GO:0047936">
    <property type="term" value="F:glucose 1-dehydrogenase [NAD(P)+] activity"/>
    <property type="evidence" value="ECO:0007669"/>
    <property type="project" value="UniProtKB-EC"/>
</dbReference>
<dbReference type="InterPro" id="IPR057326">
    <property type="entry name" value="KR_dom"/>
</dbReference>
<dbReference type="RefSeq" id="WP_057216602.1">
    <property type="nucleotide sequence ID" value="NZ_CP083374.1"/>
</dbReference>
<evidence type="ECO:0000256" key="3">
    <source>
        <dbReference type="ARBA" id="ARBA00023027"/>
    </source>
</evidence>
<reference evidence="6 7" key="1">
    <citation type="submission" date="2020-01" db="EMBL/GenBank/DDBJ databases">
        <title>Draft genome assembly of Ensifer adhaerens T173.</title>
        <authorList>
            <person name="Craig J.E."/>
            <person name="Stinchcombe J.R."/>
        </authorList>
    </citation>
    <scope>NUCLEOTIDE SEQUENCE [LARGE SCALE GENOMIC DNA]</scope>
    <source>
        <strain evidence="6 7">T173</strain>
    </source>
</reference>
<dbReference type="InterPro" id="IPR020904">
    <property type="entry name" value="Sc_DH/Rdtase_CS"/>
</dbReference>
<dbReference type="EMBL" id="WXFA01000012">
    <property type="protein sequence ID" value="MBM3092882.1"/>
    <property type="molecule type" value="Genomic_DNA"/>
</dbReference>
<name>A0AAW4FL36_9HYPH</name>
<keyword evidence="2 6" id="KW-0560">Oxidoreductase</keyword>
<organism evidence="6 7">
    <name type="scientific">Ensifer canadensis</name>
    <dbReference type="NCBI Taxonomy" id="555315"/>
    <lineage>
        <taxon>Bacteria</taxon>
        <taxon>Pseudomonadati</taxon>
        <taxon>Pseudomonadota</taxon>
        <taxon>Alphaproteobacteria</taxon>
        <taxon>Hyphomicrobiales</taxon>
        <taxon>Rhizobiaceae</taxon>
        <taxon>Sinorhizobium/Ensifer group</taxon>
        <taxon>Ensifer</taxon>
    </lineage>
</organism>
<dbReference type="PANTHER" id="PTHR24321:SF8">
    <property type="entry name" value="ESTRADIOL 17-BETA-DEHYDROGENASE 8-RELATED"/>
    <property type="match status" value="1"/>
</dbReference>
<feature type="domain" description="Ketoreductase" evidence="5">
    <location>
        <begin position="11"/>
        <end position="196"/>
    </location>
</feature>
<evidence type="ECO:0000256" key="1">
    <source>
        <dbReference type="ARBA" id="ARBA00006484"/>
    </source>
</evidence>
<gene>
    <name evidence="6" type="ORF">GFB56_19050</name>
</gene>
<dbReference type="EC" id="1.1.1.47" evidence="6"/>
<evidence type="ECO:0000313" key="7">
    <source>
        <dbReference type="Proteomes" id="UP000744980"/>
    </source>
</evidence>
<keyword evidence="3" id="KW-0520">NAD</keyword>
<comment type="caution">
    <text evidence="6">The sequence shown here is derived from an EMBL/GenBank/DDBJ whole genome shotgun (WGS) entry which is preliminary data.</text>
</comment>
<dbReference type="InterPro" id="IPR036291">
    <property type="entry name" value="NAD(P)-bd_dom_sf"/>
</dbReference>